<dbReference type="PANTHER" id="PTHR10869:SF244">
    <property type="entry name" value="PROLYL 4-HYDROXYLASE SUBUNIT ALPHA-2"/>
    <property type="match status" value="1"/>
</dbReference>
<keyword evidence="4" id="KW-0223">Dioxygenase</keyword>
<evidence type="ECO:0000259" key="7">
    <source>
        <dbReference type="SMART" id="SM00702"/>
    </source>
</evidence>
<dbReference type="GO" id="GO:0005506">
    <property type="term" value="F:iron ion binding"/>
    <property type="evidence" value="ECO:0007669"/>
    <property type="project" value="InterPro"/>
</dbReference>
<organism evidence="8">
    <name type="scientific">Medioppia subpectinata</name>
    <dbReference type="NCBI Taxonomy" id="1979941"/>
    <lineage>
        <taxon>Eukaryota</taxon>
        <taxon>Metazoa</taxon>
        <taxon>Ecdysozoa</taxon>
        <taxon>Arthropoda</taxon>
        <taxon>Chelicerata</taxon>
        <taxon>Arachnida</taxon>
        <taxon>Acari</taxon>
        <taxon>Acariformes</taxon>
        <taxon>Sarcoptiformes</taxon>
        <taxon>Oribatida</taxon>
        <taxon>Brachypylina</taxon>
        <taxon>Oppioidea</taxon>
        <taxon>Oppiidae</taxon>
        <taxon>Medioppia</taxon>
    </lineage>
</organism>
<dbReference type="GO" id="GO:0005783">
    <property type="term" value="C:endoplasmic reticulum"/>
    <property type="evidence" value="ECO:0007669"/>
    <property type="project" value="InterPro"/>
</dbReference>
<feature type="domain" description="Prolyl 4-hydroxylase alpha subunit" evidence="7">
    <location>
        <begin position="250"/>
        <end position="430"/>
    </location>
</feature>
<dbReference type="EMBL" id="OC856439">
    <property type="protein sequence ID" value="CAD7623752.1"/>
    <property type="molecule type" value="Genomic_DNA"/>
</dbReference>
<comment type="cofactor">
    <cofactor evidence="1">
        <name>L-ascorbate</name>
        <dbReference type="ChEBI" id="CHEBI:38290"/>
    </cofactor>
</comment>
<keyword evidence="6" id="KW-0408">Iron</keyword>
<dbReference type="EMBL" id="CAJPIZ010001864">
    <property type="protein sequence ID" value="CAG2104182.1"/>
    <property type="molecule type" value="Genomic_DNA"/>
</dbReference>
<dbReference type="GO" id="GO:0031418">
    <property type="term" value="F:L-ascorbic acid binding"/>
    <property type="evidence" value="ECO:0007669"/>
    <property type="project" value="UniProtKB-KW"/>
</dbReference>
<keyword evidence="3" id="KW-0847">Vitamin C</keyword>
<evidence type="ECO:0000256" key="5">
    <source>
        <dbReference type="ARBA" id="ARBA00023002"/>
    </source>
</evidence>
<name>A0A7R9KJ24_9ACAR</name>
<gene>
    <name evidence="8" type="ORF">OSB1V03_LOCUS4203</name>
</gene>
<dbReference type="Gene3D" id="1.25.40.10">
    <property type="entry name" value="Tetratricopeptide repeat domain"/>
    <property type="match status" value="1"/>
</dbReference>
<evidence type="ECO:0000256" key="6">
    <source>
        <dbReference type="ARBA" id="ARBA00023004"/>
    </source>
</evidence>
<keyword evidence="9" id="KW-1185">Reference proteome</keyword>
<accession>A0A7R9KJ24</accession>
<sequence length="449" mass="51431">MLSITLNEDKESLLRHPIDVYLLTRRIAIEWQEVKHLLGKKSKPLFDIQCNLFGVDCHQNTTLKNTSEIMTRFDDKITNKELMNSAYGLISLVNTYGLDIKSLINGLIKYNNGSRNEVVIKSIEYSNAKIWLTQAITKIDNKTTDETIAKTFKYLSSCEQEIGISSEAQRYLRISMAIKPDIESVKQQIKSETKLNPIYGLSENGDQLCRGEKLLNDSIISQLNCYFLNTTEIPFLRLTRIKVEEKYKRPQILVVHDFMSDNETQTMISMTKPSLRRLKVVKKNESDSDEEGFNIRVANGNWLYDNYHPVLQTVSRRIGAITGLNTTYAEAYNAIKYSVGGYYDYHYESSNAYRESNGSQRIGTWINYLADVEAGGATVFPLLNVTVLLEKFAALFWHNLYDSGDTDPLTLHSGCPVLVGDKWIATKWIRTYGQEFLKPCLNESYLYIK</sequence>
<dbReference type="AlphaFoldDB" id="A0A7R9KJ24"/>
<dbReference type="InterPro" id="IPR011990">
    <property type="entry name" value="TPR-like_helical_dom_sf"/>
</dbReference>
<evidence type="ECO:0000256" key="3">
    <source>
        <dbReference type="ARBA" id="ARBA00022896"/>
    </source>
</evidence>
<dbReference type="InterPro" id="IPR013547">
    <property type="entry name" value="P4H_N"/>
</dbReference>
<reference evidence="8" key="1">
    <citation type="submission" date="2020-11" db="EMBL/GenBank/DDBJ databases">
        <authorList>
            <person name="Tran Van P."/>
        </authorList>
    </citation>
    <scope>NUCLEOTIDE SEQUENCE</scope>
</reference>
<dbReference type="GO" id="GO:0004656">
    <property type="term" value="F:procollagen-proline 4-dioxygenase activity"/>
    <property type="evidence" value="ECO:0007669"/>
    <property type="project" value="InterPro"/>
</dbReference>
<keyword evidence="5" id="KW-0560">Oxidoreductase</keyword>
<keyword evidence="2" id="KW-0479">Metal-binding</keyword>
<dbReference type="InterPro" id="IPR045054">
    <property type="entry name" value="P4HA-like"/>
</dbReference>
<dbReference type="OrthoDB" id="420380at2759"/>
<evidence type="ECO:0000256" key="4">
    <source>
        <dbReference type="ARBA" id="ARBA00022964"/>
    </source>
</evidence>
<protein>
    <recommendedName>
        <fullName evidence="7">Prolyl 4-hydroxylase alpha subunit domain-containing protein</fullName>
    </recommendedName>
</protein>
<dbReference type="Pfam" id="PF13640">
    <property type="entry name" value="2OG-FeII_Oxy_3"/>
    <property type="match status" value="1"/>
</dbReference>
<dbReference type="SMART" id="SM00702">
    <property type="entry name" value="P4Hc"/>
    <property type="match status" value="1"/>
</dbReference>
<evidence type="ECO:0000313" key="9">
    <source>
        <dbReference type="Proteomes" id="UP000759131"/>
    </source>
</evidence>
<dbReference type="PANTHER" id="PTHR10869">
    <property type="entry name" value="PROLYL 4-HYDROXYLASE ALPHA SUBUNIT"/>
    <property type="match status" value="1"/>
</dbReference>
<evidence type="ECO:0000256" key="2">
    <source>
        <dbReference type="ARBA" id="ARBA00022723"/>
    </source>
</evidence>
<evidence type="ECO:0000256" key="1">
    <source>
        <dbReference type="ARBA" id="ARBA00001961"/>
    </source>
</evidence>
<dbReference type="Gene3D" id="2.60.120.620">
    <property type="entry name" value="q2cbj1_9rhob like domain"/>
    <property type="match status" value="1"/>
</dbReference>
<dbReference type="InterPro" id="IPR044862">
    <property type="entry name" value="Pro_4_hyd_alph_FE2OG_OXY"/>
</dbReference>
<evidence type="ECO:0000313" key="8">
    <source>
        <dbReference type="EMBL" id="CAD7623752.1"/>
    </source>
</evidence>
<dbReference type="Pfam" id="PF08336">
    <property type="entry name" value="P4Ha_N"/>
    <property type="match status" value="1"/>
</dbReference>
<dbReference type="InterPro" id="IPR006620">
    <property type="entry name" value="Pro_4_hyd_alph"/>
</dbReference>
<proteinExistence type="predicted"/>
<dbReference type="Proteomes" id="UP000759131">
    <property type="component" value="Unassembled WGS sequence"/>
</dbReference>